<dbReference type="GO" id="GO:0005524">
    <property type="term" value="F:ATP binding"/>
    <property type="evidence" value="ECO:0007669"/>
    <property type="project" value="UniProtKB-KW"/>
</dbReference>
<dbReference type="EMBL" id="AUZY01002651">
    <property type="protein sequence ID" value="EQD71860.1"/>
    <property type="molecule type" value="Genomic_DNA"/>
</dbReference>
<evidence type="ECO:0000313" key="5">
    <source>
        <dbReference type="EMBL" id="EQD71860.1"/>
    </source>
</evidence>
<dbReference type="InterPro" id="IPR043129">
    <property type="entry name" value="ATPase_NBD"/>
</dbReference>
<dbReference type="Pfam" id="PF00871">
    <property type="entry name" value="Acetate_kinase"/>
    <property type="match status" value="1"/>
</dbReference>
<comment type="caution">
    <text evidence="5">The sequence shown here is derived from an EMBL/GenBank/DDBJ whole genome shotgun (WGS) entry which is preliminary data.</text>
</comment>
<name>T1CRL3_9ZZZZ</name>
<dbReference type="GO" id="GO:0008776">
    <property type="term" value="F:acetate kinase activity"/>
    <property type="evidence" value="ECO:0007669"/>
    <property type="project" value="TreeGrafter"/>
</dbReference>
<feature type="non-terminal residue" evidence="5">
    <location>
        <position position="87"/>
    </location>
</feature>
<dbReference type="InterPro" id="IPR000890">
    <property type="entry name" value="Aliphatic_acid_kin_short-chain"/>
</dbReference>
<accession>T1CRL3</accession>
<dbReference type="GO" id="GO:0006083">
    <property type="term" value="P:acetate metabolic process"/>
    <property type="evidence" value="ECO:0007669"/>
    <property type="project" value="TreeGrafter"/>
</dbReference>
<dbReference type="Gene3D" id="3.30.420.40">
    <property type="match status" value="1"/>
</dbReference>
<dbReference type="GO" id="GO:0005829">
    <property type="term" value="C:cytosol"/>
    <property type="evidence" value="ECO:0007669"/>
    <property type="project" value="TreeGrafter"/>
</dbReference>
<dbReference type="AlphaFoldDB" id="T1CRL3"/>
<reference evidence="5" key="1">
    <citation type="submission" date="2013-08" db="EMBL/GenBank/DDBJ databases">
        <authorList>
            <person name="Mendez C."/>
            <person name="Richter M."/>
            <person name="Ferrer M."/>
            <person name="Sanchez J."/>
        </authorList>
    </citation>
    <scope>NUCLEOTIDE SEQUENCE</scope>
</reference>
<keyword evidence="1" id="KW-0808">Transferase</keyword>
<keyword evidence="3 5" id="KW-0418">Kinase</keyword>
<sequence length="87" mass="9299">MRILVVNAGSSSLKLSVLEDGRLLSELTSPVPGGRIDEDAVRQFITAQGPLDAVGHRIVHGGTEFLGPVRVDADVRRRLEALTDLAP</sequence>
<keyword evidence="2" id="KW-0547">Nucleotide-binding</keyword>
<dbReference type="SUPFAM" id="SSF53067">
    <property type="entry name" value="Actin-like ATPase domain"/>
    <property type="match status" value="1"/>
</dbReference>
<dbReference type="PANTHER" id="PTHR21060">
    <property type="entry name" value="ACETATE KINASE"/>
    <property type="match status" value="1"/>
</dbReference>
<protein>
    <submittedName>
        <fullName evidence="5">Acetate kinase</fullName>
    </submittedName>
</protein>
<dbReference type="InterPro" id="IPR023865">
    <property type="entry name" value="Aliphatic_acid_kinase_CS"/>
</dbReference>
<proteinExistence type="predicted"/>
<dbReference type="PROSITE" id="PS01075">
    <property type="entry name" value="ACETATE_KINASE_1"/>
    <property type="match status" value="1"/>
</dbReference>
<evidence type="ECO:0000256" key="1">
    <source>
        <dbReference type="ARBA" id="ARBA00022679"/>
    </source>
</evidence>
<organism evidence="5">
    <name type="scientific">mine drainage metagenome</name>
    <dbReference type="NCBI Taxonomy" id="410659"/>
    <lineage>
        <taxon>unclassified sequences</taxon>
        <taxon>metagenomes</taxon>
        <taxon>ecological metagenomes</taxon>
    </lineage>
</organism>
<keyword evidence="4" id="KW-0067">ATP-binding</keyword>
<dbReference type="PANTHER" id="PTHR21060:SF21">
    <property type="entry name" value="ACETATE KINASE"/>
    <property type="match status" value="1"/>
</dbReference>
<gene>
    <name evidence="5" type="ORF">B1B_04215</name>
</gene>
<reference evidence="5" key="2">
    <citation type="journal article" date="2014" name="ISME J.">
        <title>Microbial stratification in low pH oxic and suboxic macroscopic growths along an acid mine drainage.</title>
        <authorList>
            <person name="Mendez-Garcia C."/>
            <person name="Mesa V."/>
            <person name="Sprenger R.R."/>
            <person name="Richter M."/>
            <person name="Diez M.S."/>
            <person name="Solano J."/>
            <person name="Bargiela R."/>
            <person name="Golyshina O.V."/>
            <person name="Manteca A."/>
            <person name="Ramos J.L."/>
            <person name="Gallego J.R."/>
            <person name="Llorente I."/>
            <person name="Martins Dos Santos V.A."/>
            <person name="Jensen O.N."/>
            <person name="Pelaez A.I."/>
            <person name="Sanchez J."/>
            <person name="Ferrer M."/>
        </authorList>
    </citation>
    <scope>NUCLEOTIDE SEQUENCE</scope>
</reference>
<evidence type="ECO:0000256" key="3">
    <source>
        <dbReference type="ARBA" id="ARBA00022777"/>
    </source>
</evidence>
<evidence type="ECO:0000256" key="2">
    <source>
        <dbReference type="ARBA" id="ARBA00022741"/>
    </source>
</evidence>
<evidence type="ECO:0000256" key="4">
    <source>
        <dbReference type="ARBA" id="ARBA00022840"/>
    </source>
</evidence>